<evidence type="ECO:0000256" key="2">
    <source>
        <dbReference type="ARBA" id="ARBA00022692"/>
    </source>
</evidence>
<keyword evidence="2 7" id="KW-0812">Transmembrane</keyword>
<feature type="transmembrane region" description="Helical" evidence="7">
    <location>
        <begin position="320"/>
        <end position="342"/>
    </location>
</feature>
<name>A0AAN8JG31_PATCE</name>
<dbReference type="Proteomes" id="UP001347796">
    <property type="component" value="Unassembled WGS sequence"/>
</dbReference>
<dbReference type="InterPro" id="IPR026082">
    <property type="entry name" value="ABCA"/>
</dbReference>
<dbReference type="Pfam" id="PF12698">
    <property type="entry name" value="ABC2_membrane_3"/>
    <property type="match status" value="2"/>
</dbReference>
<keyword evidence="10" id="KW-1185">Reference proteome</keyword>
<evidence type="ECO:0000313" key="9">
    <source>
        <dbReference type="EMBL" id="KAK6173674.1"/>
    </source>
</evidence>
<dbReference type="Gene3D" id="3.40.50.300">
    <property type="entry name" value="P-loop containing nucleotide triphosphate hydrolases"/>
    <property type="match status" value="2"/>
</dbReference>
<dbReference type="InterPro" id="IPR003593">
    <property type="entry name" value="AAA+_ATPase"/>
</dbReference>
<feature type="transmembrane region" description="Helical" evidence="7">
    <location>
        <begin position="1076"/>
        <end position="1101"/>
    </location>
</feature>
<dbReference type="InterPro" id="IPR017871">
    <property type="entry name" value="ABC_transporter-like_CS"/>
</dbReference>
<comment type="subcellular location">
    <subcellularLocation>
        <location evidence="1">Membrane</location>
        <topology evidence="1">Multi-pass membrane protein</topology>
    </subcellularLocation>
</comment>
<evidence type="ECO:0000256" key="5">
    <source>
        <dbReference type="ARBA" id="ARBA00022989"/>
    </source>
</evidence>
<accession>A0AAN8JG31</accession>
<feature type="transmembrane region" description="Helical" evidence="7">
    <location>
        <begin position="235"/>
        <end position="258"/>
    </location>
</feature>
<dbReference type="Pfam" id="PF23321">
    <property type="entry name" value="R1_ABCA1"/>
    <property type="match status" value="1"/>
</dbReference>
<evidence type="ECO:0000259" key="8">
    <source>
        <dbReference type="PROSITE" id="PS50893"/>
    </source>
</evidence>
<proteinExistence type="predicted"/>
<evidence type="ECO:0000256" key="4">
    <source>
        <dbReference type="ARBA" id="ARBA00022840"/>
    </source>
</evidence>
<dbReference type="GO" id="GO:0016887">
    <property type="term" value="F:ATP hydrolysis activity"/>
    <property type="evidence" value="ECO:0007669"/>
    <property type="project" value="InterPro"/>
</dbReference>
<evidence type="ECO:0000256" key="3">
    <source>
        <dbReference type="ARBA" id="ARBA00022741"/>
    </source>
</evidence>
<dbReference type="InterPro" id="IPR013525">
    <property type="entry name" value="ABC2_TM"/>
</dbReference>
<dbReference type="InterPro" id="IPR027417">
    <property type="entry name" value="P-loop_NTPase"/>
</dbReference>
<feature type="transmembrane region" description="Helical" evidence="7">
    <location>
        <begin position="1121"/>
        <end position="1148"/>
    </location>
</feature>
<feature type="transmembrane region" description="Helical" evidence="7">
    <location>
        <begin position="279"/>
        <end position="300"/>
    </location>
</feature>
<keyword evidence="5 7" id="KW-1133">Transmembrane helix</keyword>
<dbReference type="FunFam" id="3.40.50.300:FF:000933">
    <property type="entry name" value="ABC transporter A family member 7"/>
    <property type="match status" value="1"/>
</dbReference>
<comment type="caution">
    <text evidence="9">The sequence shown here is derived from an EMBL/GenBank/DDBJ whole genome shotgun (WGS) entry which is preliminary data.</text>
</comment>
<dbReference type="InterPro" id="IPR003439">
    <property type="entry name" value="ABC_transporter-like_ATP-bd"/>
</dbReference>
<dbReference type="GO" id="GO:0016020">
    <property type="term" value="C:membrane"/>
    <property type="evidence" value="ECO:0007669"/>
    <property type="project" value="UniProtKB-SubCell"/>
</dbReference>
<dbReference type="PANTHER" id="PTHR19229:SF250">
    <property type="entry name" value="ABC TRANSPORTER DOMAIN-CONTAINING PROTEIN-RELATED"/>
    <property type="match status" value="1"/>
</dbReference>
<feature type="transmembrane region" description="Helical" evidence="7">
    <location>
        <begin position="349"/>
        <end position="368"/>
    </location>
</feature>
<dbReference type="CDD" id="cd03263">
    <property type="entry name" value="ABC_subfamily_A"/>
    <property type="match status" value="2"/>
</dbReference>
<feature type="domain" description="ABC transporter" evidence="8">
    <location>
        <begin position="499"/>
        <end position="733"/>
    </location>
</feature>
<dbReference type="FunFam" id="3.40.50.300:FF:000327">
    <property type="entry name" value="ATP-binding cassette sub-family A member 3"/>
    <property type="match status" value="1"/>
</dbReference>
<evidence type="ECO:0000256" key="7">
    <source>
        <dbReference type="SAM" id="Phobius"/>
    </source>
</evidence>
<protein>
    <recommendedName>
        <fullName evidence="8">ABC transporter domain-containing protein</fullName>
    </recommendedName>
</protein>
<gene>
    <name evidence="9" type="ORF">SNE40_017083</name>
</gene>
<dbReference type="GO" id="GO:0140359">
    <property type="term" value="F:ABC-type transporter activity"/>
    <property type="evidence" value="ECO:0007669"/>
    <property type="project" value="InterPro"/>
</dbReference>
<dbReference type="PROSITE" id="PS50893">
    <property type="entry name" value="ABC_TRANSPORTER_2"/>
    <property type="match status" value="2"/>
</dbReference>
<evidence type="ECO:0000313" key="10">
    <source>
        <dbReference type="Proteomes" id="UP001347796"/>
    </source>
</evidence>
<dbReference type="EMBL" id="JAZGQO010000011">
    <property type="protein sequence ID" value="KAK6173674.1"/>
    <property type="molecule type" value="Genomic_DNA"/>
</dbReference>
<dbReference type="GO" id="GO:0005319">
    <property type="term" value="F:lipid transporter activity"/>
    <property type="evidence" value="ECO:0007669"/>
    <property type="project" value="TreeGrafter"/>
</dbReference>
<evidence type="ECO:0000256" key="6">
    <source>
        <dbReference type="ARBA" id="ARBA00023136"/>
    </source>
</evidence>
<dbReference type="InterPro" id="IPR056264">
    <property type="entry name" value="R2_ABCA1-4-like"/>
</dbReference>
<dbReference type="PROSITE" id="PS00211">
    <property type="entry name" value="ABC_TRANSPORTER_1"/>
    <property type="match status" value="1"/>
</dbReference>
<evidence type="ECO:0000256" key="1">
    <source>
        <dbReference type="ARBA" id="ARBA00004141"/>
    </source>
</evidence>
<keyword evidence="4" id="KW-0067">ATP-binding</keyword>
<keyword evidence="3" id="KW-0547">Nucleotide-binding</keyword>
<feature type="domain" description="ABC transporter" evidence="8">
    <location>
        <begin position="1369"/>
        <end position="1599"/>
    </location>
</feature>
<dbReference type="GO" id="GO:0005524">
    <property type="term" value="F:ATP binding"/>
    <property type="evidence" value="ECO:0007669"/>
    <property type="project" value="UniProtKB-KW"/>
</dbReference>
<feature type="transmembrane region" description="Helical" evidence="7">
    <location>
        <begin position="1290"/>
        <end position="1311"/>
    </location>
</feature>
<sequence>MATFCRQVGILLWKNSLIQRRKICASVVEVLSPLLLVAILMSIRATVSTNVTIHPGVYDVVDLTVRKQYYGRKIFCYTPNHPIVDDVIHNFITSLNKDLDDFSTKYNVTGFTNEDEMLRYFGKHSDSVEMAIVFDNMTTETKALPRNVQYSLRPKSDDYIVPWNTGAKYPVFQMQPPDQLNVYYQSKFVHYQRYLDEAIIRSLTPTTNLTDYEYSIQQMPYPAYELDETIPIFQFMFPIVLCFSFIVSAFITAKNIIYEKENNLKESMKMMGLKSSANWTAWFLTVFIYLLVSVILYTVAMAIPMGSNGRVLSHSDLSVIFVFLLCYVISIISFCFLVSVFFDRANLGASVTGIAYFLSFVPVFVIFAKYPSMSRNEKLGASILSNTAMGLGGYIIGFYEYTGEGVQWSNIASPALLEDNFCMLDAMLMLLGDSAIYLTLMWYIENVYPGKYGVPKPFYFPFTKNYWCGTTPVFSVKNERTTKNPKYFEKDPTGRQAGIVISGLTKEFKSSRGKKIVAVDNMNLNVFQGQITVLLGHNGAGKTTTMSMLTGFIPPTSGKATVNGHDITSDIDGVRKSLGLCPQHNILFDTLTVGEHLEFFLLLKGGNRSIVKQEIQTTAQDIGLEAKRNTRSQNLSGGQKRKLSLGIALIGGSQSVILDEPTSGMDPAARRQTWDILQRNRSSRTILLTTHFMDEADQLGDRIAVMADGRVQCCGGSHFLKQLYGSGYHLVIVKSETCDVSELTQLVQSHIPSATLESEISAEISYLLPNEASPKFSSLFKDIEVQKDELGINSFGTTATTMEEVFLKVGKETDDNYDDEEDDDNITPYRFNNLGYSNNELQEPSSSTNIDIQEAIPAFNQGLRRVTGIQLELHRFYGMFVKKAIHTWRNKLVTVFQFLIPVLFTILALAVSNGIPGDFYTDEGQQPSLTLDLNPFRSSITAYGESVSSNVTASLSGTYAGLFSVGEATQHVTDQQAHKFTGYFLNMAYKLKTNFYNHRMVLGADFASNFKNGASIKGFYNGKPYHSAGITVSFMMNALARVVSGDDTVSITTRNHPLPPSSSSNNNNDYSDEGDLTGFIIGLCMMFGMCFLAGSLSVFLIKERQVGAKHLQKVSGVGPVVYWLANITWDFINYMMPCLLIIIAFASFGNVEFNSRSNLSYGFLILFMYGLAVIPFIYMLQFLFETPPGGMAAIIIFSVLSGVLSIMLVFSLRPKELAQNLDVLFSLFLPHHDLGLSMINIVSNYNNLQYCSKHPCDKIQPDHNPCCSETCADFCKPYERNYLSLNRPGIGFYILMMAVQSVVYFSITLCIEGRIPQRIWYFIRPNQQDQEPIINPAYTYNGEQQTDSDVITEANRVQNMDMDRPTDSFILKDLYKRYRNFVAVDRISVGIPEKECFGLLGQNGAGKTTTFKMLTGDVMVTNGNAYLKSNDIKSNIQKVQENMGYCPQFDALIDQMTGVETLYMYGRLKGIPESQLKGVVYSLIGTLMLKKYANKLTQTYSGGNKRKLSTAIALIGDPGFILLDEPSTGVDPKARRQLWNVLSKVRASGKTLILTSHSMEECDALCTRVAIMVNGSFKCLGSPQHLKNKFGQGYTLICRMKTNEDDGVTSPIEPLVQFVKNNFPSAIVFDDHQGYAHFQIPDNNIPLAGVFDLMEESKSEYSVEDYSVHQTTLEQVFLAFAGKQIPPREDKTSICKRICCCC</sequence>
<keyword evidence="6 7" id="KW-0472">Membrane</keyword>
<dbReference type="Pfam" id="PF00005">
    <property type="entry name" value="ABC_tran"/>
    <property type="match status" value="2"/>
</dbReference>
<feature type="transmembrane region" description="Helical" evidence="7">
    <location>
        <begin position="1192"/>
        <end position="1212"/>
    </location>
</feature>
<reference evidence="9 10" key="1">
    <citation type="submission" date="2024-01" db="EMBL/GenBank/DDBJ databases">
        <title>The genome of the rayed Mediterranean limpet Patella caerulea (Linnaeus, 1758).</title>
        <authorList>
            <person name="Anh-Thu Weber A."/>
            <person name="Halstead-Nussloch G."/>
        </authorList>
    </citation>
    <scope>NUCLEOTIDE SEQUENCE [LARGE SCALE GENOMIC DNA]</scope>
    <source>
        <strain evidence="9">AATW-2023a</strain>
        <tissue evidence="9">Whole specimen</tissue>
    </source>
</reference>
<feature type="transmembrane region" description="Helical" evidence="7">
    <location>
        <begin position="1160"/>
        <end position="1180"/>
    </location>
</feature>
<dbReference type="PANTHER" id="PTHR19229">
    <property type="entry name" value="ATP-BINDING CASSETTE TRANSPORTER SUBFAMILY A ABCA"/>
    <property type="match status" value="1"/>
</dbReference>
<dbReference type="SMART" id="SM00382">
    <property type="entry name" value="AAA"/>
    <property type="match status" value="2"/>
</dbReference>
<feature type="transmembrane region" description="Helical" evidence="7">
    <location>
        <begin position="892"/>
        <end position="911"/>
    </location>
</feature>
<organism evidence="9 10">
    <name type="scientific">Patella caerulea</name>
    <name type="common">Rayed Mediterranean limpet</name>
    <dbReference type="NCBI Taxonomy" id="87958"/>
    <lineage>
        <taxon>Eukaryota</taxon>
        <taxon>Metazoa</taxon>
        <taxon>Spiralia</taxon>
        <taxon>Lophotrochozoa</taxon>
        <taxon>Mollusca</taxon>
        <taxon>Gastropoda</taxon>
        <taxon>Patellogastropoda</taxon>
        <taxon>Patelloidea</taxon>
        <taxon>Patellidae</taxon>
        <taxon>Patella</taxon>
    </lineage>
</organism>
<dbReference type="SUPFAM" id="SSF52540">
    <property type="entry name" value="P-loop containing nucleoside triphosphate hydrolases"/>
    <property type="match status" value="2"/>
</dbReference>